<dbReference type="EMBL" id="AFRT01002318">
    <property type="protein sequence ID" value="ELU37975.1"/>
    <property type="molecule type" value="Genomic_DNA"/>
</dbReference>
<sequence>MLFNRLFSFIALASLAVPILSAPLPLPKEFEIEHGPVEVEVECKGKKLETEVEIERRSPETEIETETKSELFKPVCATLDHVKRAQSDRSVAASVLSAQSKLDDLKPKFEEALNGPLGSIEKKVGTLMGEMHEGVNALNKDMKSFIGADQSTVYGNPSGGAQLTGTELAKIVSTYLLHIAQIEDATKHVSGYKFTSAQHKIRLVDRNFHLVNPADSTNLCSEDLLSMKKTLGTISPEVLGGTANMMSTALSMGHGFIA</sequence>
<evidence type="ECO:0000313" key="3">
    <source>
        <dbReference type="Proteomes" id="UP000011668"/>
    </source>
</evidence>
<reference evidence="2 3" key="1">
    <citation type="journal article" date="2013" name="Nat. Commun.">
        <title>The evolution and pathogenic mechanisms of the rice sheath blight pathogen.</title>
        <authorList>
            <person name="Zheng A."/>
            <person name="Lin R."/>
            <person name="Xu L."/>
            <person name="Qin P."/>
            <person name="Tang C."/>
            <person name="Ai P."/>
            <person name="Zhang D."/>
            <person name="Liu Y."/>
            <person name="Sun Z."/>
            <person name="Feng H."/>
            <person name="Wang Y."/>
            <person name="Chen Y."/>
            <person name="Liang X."/>
            <person name="Fu R."/>
            <person name="Li Q."/>
            <person name="Zhang J."/>
            <person name="Yu X."/>
            <person name="Xie Z."/>
            <person name="Ding L."/>
            <person name="Guan P."/>
            <person name="Tang J."/>
            <person name="Liang Y."/>
            <person name="Wang S."/>
            <person name="Deng Q."/>
            <person name="Li S."/>
            <person name="Zhu J."/>
            <person name="Wang L."/>
            <person name="Liu H."/>
            <person name="Li P."/>
        </authorList>
    </citation>
    <scope>NUCLEOTIDE SEQUENCE [LARGE SCALE GENOMIC DNA]</scope>
    <source>
        <strain evidence="3">AG-1 IA</strain>
    </source>
</reference>
<organism evidence="2 3">
    <name type="scientific">Thanatephorus cucumeris (strain AG1-IA)</name>
    <name type="common">Rice sheath blight fungus</name>
    <name type="synonym">Rhizoctonia solani</name>
    <dbReference type="NCBI Taxonomy" id="983506"/>
    <lineage>
        <taxon>Eukaryota</taxon>
        <taxon>Fungi</taxon>
        <taxon>Dikarya</taxon>
        <taxon>Basidiomycota</taxon>
        <taxon>Agaricomycotina</taxon>
        <taxon>Agaricomycetes</taxon>
        <taxon>Cantharellales</taxon>
        <taxon>Ceratobasidiaceae</taxon>
        <taxon>Rhizoctonia</taxon>
        <taxon>Rhizoctonia solani AG-1</taxon>
    </lineage>
</organism>
<keyword evidence="1" id="KW-0732">Signal</keyword>
<evidence type="ECO:0000256" key="1">
    <source>
        <dbReference type="SAM" id="SignalP"/>
    </source>
</evidence>
<evidence type="ECO:0000313" key="2">
    <source>
        <dbReference type="EMBL" id="ELU37975.1"/>
    </source>
</evidence>
<dbReference type="HOGENOM" id="CLU_094330_0_0_1"/>
<comment type="caution">
    <text evidence="2">The sequence shown here is derived from an EMBL/GenBank/DDBJ whole genome shotgun (WGS) entry which is preliminary data.</text>
</comment>
<gene>
    <name evidence="2" type="ORF">AG1IA_07993</name>
</gene>
<dbReference type="OrthoDB" id="3179957at2759"/>
<feature type="chain" id="PRO_5003996913" evidence="1">
    <location>
        <begin position="22"/>
        <end position="258"/>
    </location>
</feature>
<dbReference type="Proteomes" id="UP000011668">
    <property type="component" value="Unassembled WGS sequence"/>
</dbReference>
<dbReference type="AlphaFoldDB" id="L8WJ69"/>
<proteinExistence type="predicted"/>
<protein>
    <submittedName>
        <fullName evidence="2">Uncharacterized protein</fullName>
    </submittedName>
</protein>
<name>L8WJ69_THACA</name>
<keyword evidence="3" id="KW-1185">Reference proteome</keyword>
<feature type="signal peptide" evidence="1">
    <location>
        <begin position="1"/>
        <end position="21"/>
    </location>
</feature>
<accession>L8WJ69</accession>